<protein>
    <submittedName>
        <fullName evidence="1">Uncharacterized protein</fullName>
    </submittedName>
</protein>
<comment type="caution">
    <text evidence="1">The sequence shown here is derived from an EMBL/GenBank/DDBJ whole genome shotgun (WGS) entry which is preliminary data.</text>
</comment>
<proteinExistence type="predicted"/>
<organism evidence="1 2">
    <name type="scientific">Brevundimonas kwangchunensis</name>
    <dbReference type="NCBI Taxonomy" id="322163"/>
    <lineage>
        <taxon>Bacteria</taxon>
        <taxon>Pseudomonadati</taxon>
        <taxon>Pseudomonadota</taxon>
        <taxon>Alphaproteobacteria</taxon>
        <taxon>Caulobacterales</taxon>
        <taxon>Caulobacteraceae</taxon>
        <taxon>Brevundimonas</taxon>
    </lineage>
</organism>
<dbReference type="RefSeq" id="WP_343789428.1">
    <property type="nucleotide sequence ID" value="NZ_BAAAGA010000001.1"/>
</dbReference>
<gene>
    <name evidence="1" type="ORF">GCM10009422_03490</name>
</gene>
<reference evidence="2" key="1">
    <citation type="journal article" date="2019" name="Int. J. Syst. Evol. Microbiol.">
        <title>The Global Catalogue of Microorganisms (GCM) 10K type strain sequencing project: providing services to taxonomists for standard genome sequencing and annotation.</title>
        <authorList>
            <consortium name="The Broad Institute Genomics Platform"/>
            <consortium name="The Broad Institute Genome Sequencing Center for Infectious Disease"/>
            <person name="Wu L."/>
            <person name="Ma J."/>
        </authorList>
    </citation>
    <scope>NUCLEOTIDE SEQUENCE [LARGE SCALE GENOMIC DNA]</scope>
    <source>
        <strain evidence="2">JCM 12928</strain>
    </source>
</reference>
<accession>A0ABP3RK08</accession>
<dbReference type="EMBL" id="BAAAGA010000001">
    <property type="protein sequence ID" value="GAA0611883.1"/>
    <property type="molecule type" value="Genomic_DNA"/>
</dbReference>
<name>A0ABP3RK08_9CAUL</name>
<sequence>MSKFTLRLHHASGTDPVDEALANVDDEFEARELARMRLLLTRDYSHVELHSLGTPVETFARDSEA</sequence>
<evidence type="ECO:0000313" key="1">
    <source>
        <dbReference type="EMBL" id="GAA0611883.1"/>
    </source>
</evidence>
<evidence type="ECO:0000313" key="2">
    <source>
        <dbReference type="Proteomes" id="UP001501352"/>
    </source>
</evidence>
<keyword evidence="2" id="KW-1185">Reference proteome</keyword>
<dbReference type="Proteomes" id="UP001501352">
    <property type="component" value="Unassembled WGS sequence"/>
</dbReference>